<reference evidence="1 2" key="1">
    <citation type="submission" date="2019-03" db="EMBL/GenBank/DDBJ databases">
        <title>Rhodosporidium diobovatum UCD-FST 08-225 genome sequencing, assembly, and annotation.</title>
        <authorList>
            <person name="Fakankun I.U."/>
            <person name="Fristensky B."/>
            <person name="Levin D.B."/>
        </authorList>
    </citation>
    <scope>NUCLEOTIDE SEQUENCE [LARGE SCALE GENOMIC DNA]</scope>
    <source>
        <strain evidence="1 2">UCD-FST 08-225</strain>
    </source>
</reference>
<accession>A0A5C5G8H3</accession>
<dbReference type="Proteomes" id="UP000311382">
    <property type="component" value="Unassembled WGS sequence"/>
</dbReference>
<proteinExistence type="predicted"/>
<dbReference type="OrthoDB" id="2528686at2759"/>
<sequence>MAGRDETGRRYLDRLDAQTALQHLQTAAHATELAGLRASDIARRELKHGWDTLDRKMEDSTLVGSGQQGSPFAFTEWDGIKQVAANAARTANRDVDAVRSRLQHLPQAVLNPYPTSSTDNLKRGVQLHRSFASRYLGYAAKDAGEALRQAGMASRYAFEVGRRELLENGEPDKPRVFKDRSPADPLKQLADDQEHQRRAAMGLAAATGVAATAAGIAVDVRLGYALERAEKRRRAREAREKLAARNGRL</sequence>
<evidence type="ECO:0000313" key="1">
    <source>
        <dbReference type="EMBL" id="TNY24692.1"/>
    </source>
</evidence>
<dbReference type="AlphaFoldDB" id="A0A5C5G8H3"/>
<organism evidence="1 2">
    <name type="scientific">Rhodotorula diobovata</name>
    <dbReference type="NCBI Taxonomy" id="5288"/>
    <lineage>
        <taxon>Eukaryota</taxon>
        <taxon>Fungi</taxon>
        <taxon>Dikarya</taxon>
        <taxon>Basidiomycota</taxon>
        <taxon>Pucciniomycotina</taxon>
        <taxon>Microbotryomycetes</taxon>
        <taxon>Sporidiobolales</taxon>
        <taxon>Sporidiobolaceae</taxon>
        <taxon>Rhodotorula</taxon>
    </lineage>
</organism>
<gene>
    <name evidence="1" type="ORF">DMC30DRAFT_443184</name>
</gene>
<keyword evidence="2" id="KW-1185">Reference proteome</keyword>
<evidence type="ECO:0000313" key="2">
    <source>
        <dbReference type="Proteomes" id="UP000311382"/>
    </source>
</evidence>
<protein>
    <submittedName>
        <fullName evidence="1">Uncharacterized protein</fullName>
    </submittedName>
</protein>
<name>A0A5C5G8H3_9BASI</name>
<dbReference type="EMBL" id="SOZI01000001">
    <property type="protein sequence ID" value="TNY24692.1"/>
    <property type="molecule type" value="Genomic_DNA"/>
</dbReference>
<comment type="caution">
    <text evidence="1">The sequence shown here is derived from an EMBL/GenBank/DDBJ whole genome shotgun (WGS) entry which is preliminary data.</text>
</comment>